<dbReference type="RefSeq" id="XP_007722350.1">
    <property type="nucleotide sequence ID" value="XM_007724160.1"/>
</dbReference>
<dbReference type="EMBL" id="AMWN01000002">
    <property type="protein sequence ID" value="EXJ94856.1"/>
    <property type="molecule type" value="Genomic_DNA"/>
</dbReference>
<dbReference type="Gene3D" id="3.30.710.10">
    <property type="entry name" value="Potassium Channel Kv1.1, Chain A"/>
    <property type="match status" value="1"/>
</dbReference>
<reference evidence="2 3" key="1">
    <citation type="submission" date="2013-03" db="EMBL/GenBank/DDBJ databases">
        <title>The Genome Sequence of Capronia coronata CBS 617.96.</title>
        <authorList>
            <consortium name="The Broad Institute Genomics Platform"/>
            <person name="Cuomo C."/>
            <person name="de Hoog S."/>
            <person name="Gorbushina A."/>
            <person name="Walker B."/>
            <person name="Young S.K."/>
            <person name="Zeng Q."/>
            <person name="Gargeya S."/>
            <person name="Fitzgerald M."/>
            <person name="Haas B."/>
            <person name="Abouelleil A."/>
            <person name="Allen A.W."/>
            <person name="Alvarado L."/>
            <person name="Arachchi H.M."/>
            <person name="Berlin A.M."/>
            <person name="Chapman S.B."/>
            <person name="Gainer-Dewar J."/>
            <person name="Goldberg J."/>
            <person name="Griggs A."/>
            <person name="Gujja S."/>
            <person name="Hansen M."/>
            <person name="Howarth C."/>
            <person name="Imamovic A."/>
            <person name="Ireland A."/>
            <person name="Larimer J."/>
            <person name="McCowan C."/>
            <person name="Murphy C."/>
            <person name="Pearson M."/>
            <person name="Poon T.W."/>
            <person name="Priest M."/>
            <person name="Roberts A."/>
            <person name="Saif S."/>
            <person name="Shea T."/>
            <person name="Sisk P."/>
            <person name="Sykes S."/>
            <person name="Wortman J."/>
            <person name="Nusbaum C."/>
            <person name="Birren B."/>
        </authorList>
    </citation>
    <scope>NUCLEOTIDE SEQUENCE [LARGE SCALE GENOMIC DNA]</scope>
    <source>
        <strain evidence="2 3">CBS 617.96</strain>
    </source>
</reference>
<dbReference type="PROSITE" id="PS50097">
    <property type="entry name" value="BTB"/>
    <property type="match status" value="1"/>
</dbReference>
<dbReference type="GeneID" id="19158149"/>
<evidence type="ECO:0000313" key="3">
    <source>
        <dbReference type="Proteomes" id="UP000019484"/>
    </source>
</evidence>
<dbReference type="SUPFAM" id="SSF54695">
    <property type="entry name" value="POZ domain"/>
    <property type="match status" value="1"/>
</dbReference>
<name>W9YZZ2_9EURO</name>
<dbReference type="AlphaFoldDB" id="W9YZZ2"/>
<gene>
    <name evidence="2" type="ORF">A1O1_03254</name>
</gene>
<dbReference type="Proteomes" id="UP000019484">
    <property type="component" value="Unassembled WGS sequence"/>
</dbReference>
<dbReference type="PANTHER" id="PTHR47843">
    <property type="entry name" value="BTB DOMAIN-CONTAINING PROTEIN-RELATED"/>
    <property type="match status" value="1"/>
</dbReference>
<sequence>MDIPYRSFAYSHPFKILVGPEKRAVHIHSGLLKQHSETLAALVGGGMTEAQELCAHLEDIEPDTFIRFMEFAYTGDYTVPNPELQCFSSDGVAGQSLPGLDNQEMEGVGVDAPNNPVSPPKETTNWDIESDFWRFPRASKRNSKNHTGLRNPWFERSNADVVTPPEAIEEPGFGIQRPRDSKWWREFKSKSQPREPRAWEPRANQRPDEDYGPVLLSHAYLYVFSDRYSIKPLQELVLQKLRLTLCKFTLFPERAGDVVELLKYTYANTMDHDEGIDKLRNLVTEYVVCQIHAIATNPDFLEYLKEEGFAAKDLMVKLVQRLDPESE</sequence>
<comment type="caution">
    <text evidence="2">The sequence shown here is derived from an EMBL/GenBank/DDBJ whole genome shotgun (WGS) entry which is preliminary data.</text>
</comment>
<dbReference type="Pfam" id="PF00651">
    <property type="entry name" value="BTB"/>
    <property type="match status" value="1"/>
</dbReference>
<accession>W9YZZ2</accession>
<protein>
    <recommendedName>
        <fullName evidence="1">BTB domain-containing protein</fullName>
    </recommendedName>
</protein>
<dbReference type="OrthoDB" id="9997739at2759"/>
<proteinExistence type="predicted"/>
<dbReference type="InterPro" id="IPR011333">
    <property type="entry name" value="SKP1/BTB/POZ_sf"/>
</dbReference>
<dbReference type="HOGENOM" id="CLU_056399_2_1_1"/>
<evidence type="ECO:0000259" key="1">
    <source>
        <dbReference type="PROSITE" id="PS50097"/>
    </source>
</evidence>
<dbReference type="STRING" id="1182541.W9YZZ2"/>
<evidence type="ECO:0000313" key="2">
    <source>
        <dbReference type="EMBL" id="EXJ94856.1"/>
    </source>
</evidence>
<dbReference type="eggNOG" id="ENOG502SFZQ">
    <property type="taxonomic scope" value="Eukaryota"/>
</dbReference>
<dbReference type="InterPro" id="IPR000210">
    <property type="entry name" value="BTB/POZ_dom"/>
</dbReference>
<feature type="domain" description="BTB" evidence="1">
    <location>
        <begin position="12"/>
        <end position="81"/>
    </location>
</feature>
<keyword evidence="3" id="KW-1185">Reference proteome</keyword>
<dbReference type="CDD" id="cd18186">
    <property type="entry name" value="BTB_POZ_ZBTB_KLHL-like"/>
    <property type="match status" value="1"/>
</dbReference>
<organism evidence="2 3">
    <name type="scientific">Capronia coronata CBS 617.96</name>
    <dbReference type="NCBI Taxonomy" id="1182541"/>
    <lineage>
        <taxon>Eukaryota</taxon>
        <taxon>Fungi</taxon>
        <taxon>Dikarya</taxon>
        <taxon>Ascomycota</taxon>
        <taxon>Pezizomycotina</taxon>
        <taxon>Eurotiomycetes</taxon>
        <taxon>Chaetothyriomycetidae</taxon>
        <taxon>Chaetothyriales</taxon>
        <taxon>Herpotrichiellaceae</taxon>
        <taxon>Capronia</taxon>
    </lineage>
</organism>